<gene>
    <name evidence="2" type="ORF">ENV54_09920</name>
</gene>
<sequence>MKKVAVVGCSAYMESGYGCPGEWRCLKAAALGEGKFEEPSTVVSFVACECPGRTVIPTLGMAAKLSEMKPDVVHLSSCLATAKPGCPYFKPEELASMIQEKTGIKVVLGTHDYH</sequence>
<evidence type="ECO:0000313" key="2">
    <source>
        <dbReference type="EMBL" id="HGH61601.1"/>
    </source>
</evidence>
<accession>A0A7C4ASJ6</accession>
<dbReference type="InterPro" id="IPR014925">
    <property type="entry name" value="CGGC_dom"/>
</dbReference>
<reference evidence="2" key="1">
    <citation type="journal article" date="2020" name="mSystems">
        <title>Genome- and Community-Level Interaction Insights into Carbon Utilization and Element Cycling Functions of Hydrothermarchaeota in Hydrothermal Sediment.</title>
        <authorList>
            <person name="Zhou Z."/>
            <person name="Liu Y."/>
            <person name="Xu W."/>
            <person name="Pan J."/>
            <person name="Luo Z.H."/>
            <person name="Li M."/>
        </authorList>
    </citation>
    <scope>NUCLEOTIDE SEQUENCE [LARGE SCALE GENOMIC DNA]</scope>
    <source>
        <strain evidence="2">SpSt-769</strain>
    </source>
</reference>
<feature type="domain" description="CGGC" evidence="1">
    <location>
        <begin position="3"/>
        <end position="111"/>
    </location>
</feature>
<evidence type="ECO:0000259" key="1">
    <source>
        <dbReference type="SMART" id="SM01078"/>
    </source>
</evidence>
<dbReference type="SMART" id="SM01078">
    <property type="entry name" value="CGGC"/>
    <property type="match status" value="1"/>
</dbReference>
<protein>
    <submittedName>
        <fullName evidence="2">CGGC domain-containing protein</fullName>
    </submittedName>
</protein>
<comment type="caution">
    <text evidence="2">The sequence shown here is derived from an EMBL/GenBank/DDBJ whole genome shotgun (WGS) entry which is preliminary data.</text>
</comment>
<dbReference type="AlphaFoldDB" id="A0A7C4ASJ6"/>
<dbReference type="Pfam" id="PF08821">
    <property type="entry name" value="CGGC"/>
    <property type="match status" value="1"/>
</dbReference>
<organism evidence="2">
    <name type="scientific">Desulfomonile tiedjei</name>
    <dbReference type="NCBI Taxonomy" id="2358"/>
    <lineage>
        <taxon>Bacteria</taxon>
        <taxon>Pseudomonadati</taxon>
        <taxon>Thermodesulfobacteriota</taxon>
        <taxon>Desulfomonilia</taxon>
        <taxon>Desulfomonilales</taxon>
        <taxon>Desulfomonilaceae</taxon>
        <taxon>Desulfomonile</taxon>
    </lineage>
</organism>
<proteinExistence type="predicted"/>
<dbReference type="EMBL" id="DTGT01000317">
    <property type="protein sequence ID" value="HGH61601.1"/>
    <property type="molecule type" value="Genomic_DNA"/>
</dbReference>
<name>A0A7C4ASJ6_9BACT</name>